<dbReference type="GO" id="GO:0003700">
    <property type="term" value="F:DNA-binding transcription factor activity"/>
    <property type="evidence" value="ECO:0007669"/>
    <property type="project" value="TreeGrafter"/>
</dbReference>
<evidence type="ECO:0000256" key="1">
    <source>
        <dbReference type="ARBA" id="ARBA00023015"/>
    </source>
</evidence>
<proteinExistence type="predicted"/>
<dbReference type="InterPro" id="IPR036271">
    <property type="entry name" value="Tet_transcr_reg_TetR-rel_C_sf"/>
</dbReference>
<dbReference type="AlphaFoldDB" id="A0A2T2WQV2"/>
<dbReference type="PANTHER" id="PTHR30055:SF234">
    <property type="entry name" value="HTH-TYPE TRANSCRIPTIONAL REGULATOR BETI"/>
    <property type="match status" value="1"/>
</dbReference>
<accession>A0A2T2WQV2</accession>
<dbReference type="Proteomes" id="UP000242699">
    <property type="component" value="Unassembled WGS sequence"/>
</dbReference>
<dbReference type="EMBL" id="PXYT01000073">
    <property type="protein sequence ID" value="PSR24603.1"/>
    <property type="molecule type" value="Genomic_DNA"/>
</dbReference>
<feature type="domain" description="HTH tetR-type" evidence="4">
    <location>
        <begin position="9"/>
        <end position="55"/>
    </location>
</feature>
<dbReference type="InterPro" id="IPR001647">
    <property type="entry name" value="HTH_TetR"/>
</dbReference>
<name>A0A2T2WQV2_9FIRM</name>
<keyword evidence="3" id="KW-0804">Transcription</keyword>
<sequence>MAKDTRAQILDGARLVFAQKGFHASIKDIAAAAEISTTSLIFWHFKDKESLLLAVAQEASPLSQVQDVLAHNDITGFENGPEEAIRAVVEKYFTVYSNPVNRAILFQMLAATARHSEIRTLLQEQLISVMNGQMADIIRAGQHHRDFRLDLSPEFLGQTSLGLLFALITRWHVEGVTRWSYEEVTRQLLTLLKPIP</sequence>
<dbReference type="SUPFAM" id="SSF46689">
    <property type="entry name" value="Homeodomain-like"/>
    <property type="match status" value="1"/>
</dbReference>
<dbReference type="GO" id="GO:0000976">
    <property type="term" value="F:transcription cis-regulatory region binding"/>
    <property type="evidence" value="ECO:0007669"/>
    <property type="project" value="TreeGrafter"/>
</dbReference>
<keyword evidence="2" id="KW-0238">DNA-binding</keyword>
<evidence type="ECO:0000256" key="2">
    <source>
        <dbReference type="ARBA" id="ARBA00023125"/>
    </source>
</evidence>
<dbReference type="SUPFAM" id="SSF48498">
    <property type="entry name" value="Tetracyclin repressor-like, C-terminal domain"/>
    <property type="match status" value="1"/>
</dbReference>
<comment type="caution">
    <text evidence="5">The sequence shown here is derived from an EMBL/GenBank/DDBJ whole genome shotgun (WGS) entry which is preliminary data.</text>
</comment>
<reference evidence="5 6" key="1">
    <citation type="journal article" date="2014" name="BMC Genomics">
        <title>Comparison of environmental and isolate Sulfobacillus genomes reveals diverse carbon, sulfur, nitrogen, and hydrogen metabolisms.</title>
        <authorList>
            <person name="Justice N.B."/>
            <person name="Norman A."/>
            <person name="Brown C.T."/>
            <person name="Singh A."/>
            <person name="Thomas B.C."/>
            <person name="Banfield J.F."/>
        </authorList>
    </citation>
    <scope>NUCLEOTIDE SEQUENCE [LARGE SCALE GENOMIC DNA]</scope>
    <source>
        <strain evidence="5">AMDSBA1</strain>
    </source>
</reference>
<keyword evidence="1" id="KW-0805">Transcription regulation</keyword>
<evidence type="ECO:0000313" key="6">
    <source>
        <dbReference type="Proteomes" id="UP000242699"/>
    </source>
</evidence>
<evidence type="ECO:0000259" key="4">
    <source>
        <dbReference type="Pfam" id="PF00440"/>
    </source>
</evidence>
<dbReference type="Pfam" id="PF00440">
    <property type="entry name" value="TetR_N"/>
    <property type="match status" value="1"/>
</dbReference>
<organism evidence="5 6">
    <name type="scientific">Sulfobacillus benefaciens</name>
    <dbReference type="NCBI Taxonomy" id="453960"/>
    <lineage>
        <taxon>Bacteria</taxon>
        <taxon>Bacillati</taxon>
        <taxon>Bacillota</taxon>
        <taxon>Clostridia</taxon>
        <taxon>Eubacteriales</taxon>
        <taxon>Clostridiales Family XVII. Incertae Sedis</taxon>
        <taxon>Sulfobacillus</taxon>
    </lineage>
</organism>
<evidence type="ECO:0000313" key="5">
    <source>
        <dbReference type="EMBL" id="PSR24603.1"/>
    </source>
</evidence>
<dbReference type="InterPro" id="IPR050109">
    <property type="entry name" value="HTH-type_TetR-like_transc_reg"/>
</dbReference>
<dbReference type="Gene3D" id="1.10.357.10">
    <property type="entry name" value="Tetracycline Repressor, domain 2"/>
    <property type="match status" value="1"/>
</dbReference>
<dbReference type="PANTHER" id="PTHR30055">
    <property type="entry name" value="HTH-TYPE TRANSCRIPTIONAL REGULATOR RUTR"/>
    <property type="match status" value="1"/>
</dbReference>
<gene>
    <name evidence="5" type="ORF">C7B43_18705</name>
</gene>
<protein>
    <submittedName>
        <fullName evidence="5">TetR/AcrR family transcriptional regulator</fullName>
    </submittedName>
</protein>
<dbReference type="InterPro" id="IPR009057">
    <property type="entry name" value="Homeodomain-like_sf"/>
</dbReference>
<evidence type="ECO:0000256" key="3">
    <source>
        <dbReference type="ARBA" id="ARBA00023163"/>
    </source>
</evidence>